<name>W2FJ20_PHYNI</name>
<accession>W2FJ20</accession>
<dbReference type="AlphaFoldDB" id="W2FJ20"/>
<sequence>MWARIPTVARALPANPVLLASSTRKSWEATVVRRS</sequence>
<proteinExistence type="predicted"/>
<dbReference type="EMBL" id="KI690122">
    <property type="protein sequence ID" value="ETK70793.1"/>
    <property type="molecule type" value="Genomic_DNA"/>
</dbReference>
<evidence type="ECO:0000313" key="1">
    <source>
        <dbReference type="EMBL" id="ETK70793.1"/>
    </source>
</evidence>
<protein>
    <submittedName>
        <fullName evidence="1">Uncharacterized protein</fullName>
    </submittedName>
</protein>
<gene>
    <name evidence="1" type="ORF">L915_21880</name>
</gene>
<reference evidence="1" key="1">
    <citation type="submission" date="2013-11" db="EMBL/GenBank/DDBJ databases">
        <title>The Genome Sequence of Phytophthora parasitica CJ02B3.</title>
        <authorList>
            <consortium name="The Broad Institute Genomics Platform"/>
            <person name="Russ C."/>
            <person name="Tyler B."/>
            <person name="Panabieres F."/>
            <person name="Shan W."/>
            <person name="Tripathy S."/>
            <person name="Grunwald N."/>
            <person name="Machado M."/>
            <person name="Johnson C.S."/>
            <person name="Arredondo F."/>
            <person name="Hong C."/>
            <person name="Coffey M."/>
            <person name="Young S.K."/>
            <person name="Zeng Q."/>
            <person name="Gargeya S."/>
            <person name="Fitzgerald M."/>
            <person name="Abouelleil A."/>
            <person name="Alvarado L."/>
            <person name="Chapman S.B."/>
            <person name="Gainer-Dewar J."/>
            <person name="Goldberg J."/>
            <person name="Griggs A."/>
            <person name="Gujja S."/>
            <person name="Hansen M."/>
            <person name="Howarth C."/>
            <person name="Imamovic A."/>
            <person name="Ireland A."/>
            <person name="Larimer J."/>
            <person name="McCowan C."/>
            <person name="Murphy C."/>
            <person name="Pearson M."/>
            <person name="Poon T.W."/>
            <person name="Priest M."/>
            <person name="Roberts A."/>
            <person name="Saif S."/>
            <person name="Shea T."/>
            <person name="Sykes S."/>
            <person name="Wortman J."/>
            <person name="Nusbaum C."/>
            <person name="Birren B."/>
        </authorList>
    </citation>
    <scope>NUCLEOTIDE SEQUENCE [LARGE SCALE GENOMIC DNA]</scope>
    <source>
        <strain evidence="1">CJ02B3</strain>
    </source>
</reference>
<organism evidence="1">
    <name type="scientific">Phytophthora nicotianae</name>
    <name type="common">Potato buckeye rot agent</name>
    <name type="synonym">Phytophthora parasitica</name>
    <dbReference type="NCBI Taxonomy" id="4792"/>
    <lineage>
        <taxon>Eukaryota</taxon>
        <taxon>Sar</taxon>
        <taxon>Stramenopiles</taxon>
        <taxon>Oomycota</taxon>
        <taxon>Peronosporomycetes</taxon>
        <taxon>Peronosporales</taxon>
        <taxon>Peronosporaceae</taxon>
        <taxon>Phytophthora</taxon>
    </lineage>
</organism>
<dbReference type="Proteomes" id="UP000053236">
    <property type="component" value="Unassembled WGS sequence"/>
</dbReference>